<dbReference type="PANTHER" id="PTHR24356">
    <property type="entry name" value="SERINE/THREONINE-PROTEIN KINASE"/>
    <property type="match status" value="1"/>
</dbReference>
<evidence type="ECO:0000256" key="3">
    <source>
        <dbReference type="ARBA" id="ARBA00022679"/>
    </source>
</evidence>
<comment type="catalytic activity">
    <reaction evidence="7">
        <text>L-threonyl-[protein] + ATP = O-phospho-L-threonyl-[protein] + ADP + H(+)</text>
        <dbReference type="Rhea" id="RHEA:46608"/>
        <dbReference type="Rhea" id="RHEA-COMP:11060"/>
        <dbReference type="Rhea" id="RHEA-COMP:11605"/>
        <dbReference type="ChEBI" id="CHEBI:15378"/>
        <dbReference type="ChEBI" id="CHEBI:30013"/>
        <dbReference type="ChEBI" id="CHEBI:30616"/>
        <dbReference type="ChEBI" id="CHEBI:61977"/>
        <dbReference type="ChEBI" id="CHEBI:456216"/>
        <dbReference type="EC" id="2.7.11.1"/>
    </reaction>
</comment>
<organism evidence="10 11">
    <name type="scientific">Tritrichomonas foetus</name>
    <dbReference type="NCBI Taxonomy" id="1144522"/>
    <lineage>
        <taxon>Eukaryota</taxon>
        <taxon>Metamonada</taxon>
        <taxon>Parabasalia</taxon>
        <taxon>Tritrichomonadida</taxon>
        <taxon>Tritrichomonadidae</taxon>
        <taxon>Tritrichomonas</taxon>
    </lineage>
</organism>
<dbReference type="GO" id="GO:0035556">
    <property type="term" value="P:intracellular signal transduction"/>
    <property type="evidence" value="ECO:0007669"/>
    <property type="project" value="TreeGrafter"/>
</dbReference>
<dbReference type="InterPro" id="IPR011009">
    <property type="entry name" value="Kinase-like_dom_sf"/>
</dbReference>
<evidence type="ECO:0000256" key="1">
    <source>
        <dbReference type="ARBA" id="ARBA00012513"/>
    </source>
</evidence>
<dbReference type="GeneID" id="94843919"/>
<dbReference type="AlphaFoldDB" id="A0A1J4JL35"/>
<dbReference type="EC" id="2.7.11.1" evidence="1"/>
<proteinExistence type="predicted"/>
<keyword evidence="11" id="KW-1185">Reference proteome</keyword>
<dbReference type="GO" id="GO:0004674">
    <property type="term" value="F:protein serine/threonine kinase activity"/>
    <property type="evidence" value="ECO:0007669"/>
    <property type="project" value="UniProtKB-KW"/>
</dbReference>
<evidence type="ECO:0000313" key="11">
    <source>
        <dbReference type="Proteomes" id="UP000179807"/>
    </source>
</evidence>
<gene>
    <name evidence="10" type="ORF">TRFO_33681</name>
</gene>
<keyword evidence="2" id="KW-0723">Serine/threonine-protein kinase</keyword>
<evidence type="ECO:0000256" key="7">
    <source>
        <dbReference type="ARBA" id="ARBA00047899"/>
    </source>
</evidence>
<dbReference type="Proteomes" id="UP000179807">
    <property type="component" value="Unassembled WGS sequence"/>
</dbReference>
<evidence type="ECO:0000256" key="5">
    <source>
        <dbReference type="ARBA" id="ARBA00022777"/>
    </source>
</evidence>
<dbReference type="PANTHER" id="PTHR24356:SF1">
    <property type="entry name" value="SERINE_THREONINE-PROTEIN KINASE GREATWALL"/>
    <property type="match status" value="1"/>
</dbReference>
<name>A0A1J4JL35_9EUKA</name>
<reference evidence="10" key="1">
    <citation type="submission" date="2016-10" db="EMBL/GenBank/DDBJ databases">
        <authorList>
            <person name="Benchimol M."/>
            <person name="Almeida L.G."/>
            <person name="Vasconcelos A.T."/>
            <person name="Perreira-Neves A."/>
            <person name="Rosa I.A."/>
            <person name="Tasca T."/>
            <person name="Bogo M.R."/>
            <person name="de Souza W."/>
        </authorList>
    </citation>
    <scope>NUCLEOTIDE SEQUENCE [LARGE SCALE GENOMIC DNA]</scope>
    <source>
        <strain evidence="10">K</strain>
    </source>
</reference>
<dbReference type="InterPro" id="IPR050236">
    <property type="entry name" value="Ser_Thr_kinase_AGC"/>
</dbReference>
<keyword evidence="6" id="KW-0067">ATP-binding</keyword>
<dbReference type="PROSITE" id="PS50011">
    <property type="entry name" value="PROTEIN_KINASE_DOM"/>
    <property type="match status" value="1"/>
</dbReference>
<evidence type="ECO:0000259" key="9">
    <source>
        <dbReference type="PROSITE" id="PS50011"/>
    </source>
</evidence>
<evidence type="ECO:0000256" key="6">
    <source>
        <dbReference type="ARBA" id="ARBA00022840"/>
    </source>
</evidence>
<feature type="domain" description="Protein kinase" evidence="9">
    <location>
        <begin position="334"/>
        <end position="402"/>
    </location>
</feature>
<dbReference type="InterPro" id="IPR000719">
    <property type="entry name" value="Prot_kinase_dom"/>
</dbReference>
<evidence type="ECO:0000256" key="2">
    <source>
        <dbReference type="ARBA" id="ARBA00022527"/>
    </source>
</evidence>
<comment type="catalytic activity">
    <reaction evidence="8">
        <text>L-seryl-[protein] + ATP = O-phospho-L-seryl-[protein] + ADP + H(+)</text>
        <dbReference type="Rhea" id="RHEA:17989"/>
        <dbReference type="Rhea" id="RHEA-COMP:9863"/>
        <dbReference type="Rhea" id="RHEA-COMP:11604"/>
        <dbReference type="ChEBI" id="CHEBI:15378"/>
        <dbReference type="ChEBI" id="CHEBI:29999"/>
        <dbReference type="ChEBI" id="CHEBI:30616"/>
        <dbReference type="ChEBI" id="CHEBI:83421"/>
        <dbReference type="ChEBI" id="CHEBI:456216"/>
        <dbReference type="EC" id="2.7.11.1"/>
    </reaction>
</comment>
<accession>A0A1J4JL35</accession>
<keyword evidence="4" id="KW-0547">Nucleotide-binding</keyword>
<dbReference type="OrthoDB" id="10544992at2759"/>
<dbReference type="SUPFAM" id="SSF56112">
    <property type="entry name" value="Protein kinase-like (PK-like)"/>
    <property type="match status" value="1"/>
</dbReference>
<evidence type="ECO:0000313" key="10">
    <source>
        <dbReference type="EMBL" id="OHS99806.1"/>
    </source>
</evidence>
<keyword evidence="5" id="KW-0418">Kinase</keyword>
<protein>
    <recommendedName>
        <fullName evidence="1">non-specific serine/threonine protein kinase</fullName>
        <ecNumber evidence="1">2.7.11.1</ecNumber>
    </recommendedName>
</protein>
<dbReference type="GO" id="GO:0005524">
    <property type="term" value="F:ATP binding"/>
    <property type="evidence" value="ECO:0007669"/>
    <property type="project" value="UniProtKB-KW"/>
</dbReference>
<evidence type="ECO:0000256" key="8">
    <source>
        <dbReference type="ARBA" id="ARBA00048679"/>
    </source>
</evidence>
<dbReference type="EMBL" id="MLAK01000986">
    <property type="protein sequence ID" value="OHS99806.1"/>
    <property type="molecule type" value="Genomic_DNA"/>
</dbReference>
<dbReference type="Gene3D" id="3.30.200.20">
    <property type="entry name" value="Phosphorylase Kinase, domain 1"/>
    <property type="match status" value="1"/>
</dbReference>
<sequence length="402" mass="46256">MTGMNSLMLPCSQSEINALYKMIYQCLKSQRTILTHIFESSNNDLNELYKRSLKCILSVGYDSLFQKSSVIFDEINHFLTTNSSIPEDNERIGYTILASLLSINKITSLIRYTTENYFPNSMYDQEQNFNLKMMASSTLNNKERVFKETLNDECLKNISSSKLTNLSDSFNSLATIICRICDREVSLDTIETHSKSCAKAYLSSKTIRTVEDRMRKLQVLAQQTILRVEWPYEEDFSITNIIPILHVIVILDKAIECDSSAKYELTQMVELLNMLKIIPNLKKQKRNFDKAITLIMEKCSLTKELEDALDVVKLTTNNQLVEDYVPTDVTIDEFDFIKKISSGAFSRVYLTRKSQTGDLSATKAIPRTSLKQMNDVQRVLVEKNILSKVTSEYMITFCMYFF</sequence>
<dbReference type="RefSeq" id="XP_068352943.1">
    <property type="nucleotide sequence ID" value="XM_068509215.1"/>
</dbReference>
<evidence type="ECO:0000256" key="4">
    <source>
        <dbReference type="ARBA" id="ARBA00022741"/>
    </source>
</evidence>
<dbReference type="VEuPathDB" id="TrichDB:TRFO_33681"/>
<keyword evidence="3" id="KW-0808">Transferase</keyword>
<comment type="caution">
    <text evidence="10">The sequence shown here is derived from an EMBL/GenBank/DDBJ whole genome shotgun (WGS) entry which is preliminary data.</text>
</comment>